<dbReference type="InterPro" id="IPR013130">
    <property type="entry name" value="Fe3_Rdtase_TM_dom"/>
</dbReference>
<dbReference type="GO" id="GO:0016491">
    <property type="term" value="F:oxidoreductase activity"/>
    <property type="evidence" value="ECO:0007669"/>
    <property type="project" value="UniProtKB-KW"/>
</dbReference>
<dbReference type="SUPFAM" id="SSF63380">
    <property type="entry name" value="Riboflavin synthase domain-like"/>
    <property type="match status" value="1"/>
</dbReference>
<feature type="transmembrane region" description="Helical" evidence="6">
    <location>
        <begin position="713"/>
        <end position="732"/>
    </location>
</feature>
<dbReference type="PANTHER" id="PTHR11972:SF193">
    <property type="entry name" value="FAD-BINDING FR-TYPE DOMAIN-CONTAINING PROTEIN"/>
    <property type="match status" value="1"/>
</dbReference>
<dbReference type="InterPro" id="IPR050369">
    <property type="entry name" value="RBOH/FRE"/>
</dbReference>
<sequence>MRNRRKIALIITLQCLSISQLYLYFSGTSFGRNLFRKLTDYLLPNQDENVKAGGLILLVFTVPLLVAGAACIFLLSCIDNNHASTRQDTKESIHGPTRSTAYAPIGISNEEHDVHDNLRSVLQRTKWRSNLIYNLVSSPRRFAIIFILIPCLVFYMCNVSRHYQLYKSSYPSTELTNAELEIPDIRLISPQENLQVQVSRSKRQLLQHIANDSAIMALVSMAYLLVPISKHSPLVVLARWSPVEAIAIHKWAGRLGIVGAAVHGGLHFVCGYWRWWSTIIDEYDVHRGSSWSLYLPPWSCWKSVLFGYSNSLETNEADFGFGCYQESSPCQCHDFFLNLTGLVGFIALITLGLSSIGYVRRHYYRVFYLVHITAGPCFMVMTVLHYNKAIIYFCPSLLYYASTSIPNYVQNWMHRLTNRRGTRIFAVTNIPCRTLTREVAVWDIVFECTEDASEQFRPGQNCTLHVPRISAVSHPFTVNRIPGYNDRLRLLIRETGEFTNQLGKCLNEASLKMSNTTAEDEEPQLLRTEPMPTMHISGFYGISHRINQLLSHDHAIIIAGGIGITPYLSLLMDVLHPEVAVTPLNRLKTVELHWLCRDIHLIQFIYQEYFSEMTACPTVCNEGRVPIVNLIVHYTGSKVHLKESCSSSDLIPFKPRSSHDIDKQLHPMTLSYFSIGANQSKFRAILAFMGFTSIFIVGLRLVCFYYAKDETATRLISVLSVILSSIGISVGLSRLADAYKAKYPTSVSKLRPGCNYSAVNHYQDFNGNVSYEQLNTGRPNIPDILLSLRDADNPGIFACGPRNMVDSLRKAVNDCLVRVSVYEEFFEQ</sequence>
<feature type="transmembrane region" description="Helical" evidence="6">
    <location>
        <begin position="142"/>
        <end position="163"/>
    </location>
</feature>
<dbReference type="AlphaFoldDB" id="A0ABD3MZA4"/>
<proteinExistence type="predicted"/>
<feature type="transmembrane region" description="Helical" evidence="6">
    <location>
        <begin position="684"/>
        <end position="707"/>
    </location>
</feature>
<dbReference type="InterPro" id="IPR017938">
    <property type="entry name" value="Riboflavin_synthase-like_b-brl"/>
</dbReference>
<dbReference type="InterPro" id="IPR013112">
    <property type="entry name" value="FAD-bd_8"/>
</dbReference>
<dbReference type="Proteomes" id="UP001530400">
    <property type="component" value="Unassembled WGS sequence"/>
</dbReference>
<dbReference type="Gene3D" id="3.40.50.80">
    <property type="entry name" value="Nucleotide-binding domain of ferredoxin-NADP reductase (FNR) module"/>
    <property type="match status" value="2"/>
</dbReference>
<evidence type="ECO:0000256" key="5">
    <source>
        <dbReference type="ARBA" id="ARBA00023136"/>
    </source>
</evidence>
<dbReference type="PANTHER" id="PTHR11972">
    <property type="entry name" value="NADPH OXIDASE"/>
    <property type="match status" value="1"/>
</dbReference>
<evidence type="ECO:0000256" key="1">
    <source>
        <dbReference type="ARBA" id="ARBA00004141"/>
    </source>
</evidence>
<keyword evidence="3 6" id="KW-1133">Transmembrane helix</keyword>
<evidence type="ECO:0000313" key="9">
    <source>
        <dbReference type="Proteomes" id="UP001530400"/>
    </source>
</evidence>
<protein>
    <recommendedName>
        <fullName evidence="7">FAD-binding FR-type domain-containing protein</fullName>
    </recommendedName>
</protein>
<name>A0ABD3MZA4_9STRA</name>
<evidence type="ECO:0000256" key="6">
    <source>
        <dbReference type="SAM" id="Phobius"/>
    </source>
</evidence>
<evidence type="ECO:0000256" key="4">
    <source>
        <dbReference type="ARBA" id="ARBA00023002"/>
    </source>
</evidence>
<keyword evidence="4" id="KW-0560">Oxidoreductase</keyword>
<keyword evidence="2 6" id="KW-0812">Transmembrane</keyword>
<dbReference type="SFLD" id="SFLDS00052">
    <property type="entry name" value="Ferric_Reductase_Domain"/>
    <property type="match status" value="1"/>
</dbReference>
<dbReference type="InterPro" id="IPR017927">
    <property type="entry name" value="FAD-bd_FR_type"/>
</dbReference>
<dbReference type="InterPro" id="IPR013121">
    <property type="entry name" value="Fe_red_NAD-bd_6"/>
</dbReference>
<accession>A0ABD3MZA4</accession>
<feature type="transmembrane region" description="Helical" evidence="6">
    <location>
        <begin position="366"/>
        <end position="384"/>
    </location>
</feature>
<gene>
    <name evidence="8" type="ORF">ACHAWO_000856</name>
</gene>
<feature type="transmembrane region" description="Helical" evidence="6">
    <location>
        <begin position="335"/>
        <end position="359"/>
    </location>
</feature>
<dbReference type="SUPFAM" id="SSF52343">
    <property type="entry name" value="Ferredoxin reductase-like, C-terminal NADP-linked domain"/>
    <property type="match status" value="1"/>
</dbReference>
<dbReference type="PROSITE" id="PS51384">
    <property type="entry name" value="FAD_FR"/>
    <property type="match status" value="1"/>
</dbReference>
<evidence type="ECO:0000313" key="8">
    <source>
        <dbReference type="EMBL" id="KAL3769210.1"/>
    </source>
</evidence>
<dbReference type="SFLD" id="SFLDG01168">
    <property type="entry name" value="Ferric_reductase_subgroup_(FRE"/>
    <property type="match status" value="1"/>
</dbReference>
<dbReference type="GO" id="GO:0016020">
    <property type="term" value="C:membrane"/>
    <property type="evidence" value="ECO:0007669"/>
    <property type="project" value="UniProtKB-SubCell"/>
</dbReference>
<dbReference type="Pfam" id="PF08030">
    <property type="entry name" value="NAD_binding_6"/>
    <property type="match status" value="1"/>
</dbReference>
<evidence type="ECO:0000256" key="3">
    <source>
        <dbReference type="ARBA" id="ARBA00022989"/>
    </source>
</evidence>
<keyword evidence="5 6" id="KW-0472">Membrane</keyword>
<keyword evidence="9" id="KW-1185">Reference proteome</keyword>
<comment type="caution">
    <text evidence="8">The sequence shown here is derived from an EMBL/GenBank/DDBJ whole genome shotgun (WGS) entry which is preliminary data.</text>
</comment>
<evidence type="ECO:0000259" key="7">
    <source>
        <dbReference type="PROSITE" id="PS51384"/>
    </source>
</evidence>
<reference evidence="8 9" key="1">
    <citation type="submission" date="2024-10" db="EMBL/GenBank/DDBJ databases">
        <title>Updated reference genomes for cyclostephanoid diatoms.</title>
        <authorList>
            <person name="Roberts W.R."/>
            <person name="Alverson A.J."/>
        </authorList>
    </citation>
    <scope>NUCLEOTIDE SEQUENCE [LARGE SCALE GENOMIC DNA]</scope>
    <source>
        <strain evidence="8 9">AJA010-31</strain>
    </source>
</reference>
<dbReference type="InterPro" id="IPR039261">
    <property type="entry name" value="FNR_nucleotide-bd"/>
</dbReference>
<evidence type="ECO:0000256" key="2">
    <source>
        <dbReference type="ARBA" id="ARBA00022692"/>
    </source>
</evidence>
<feature type="transmembrane region" description="Helical" evidence="6">
    <location>
        <begin position="390"/>
        <end position="409"/>
    </location>
</feature>
<dbReference type="EMBL" id="JALLPJ020001335">
    <property type="protein sequence ID" value="KAL3769210.1"/>
    <property type="molecule type" value="Genomic_DNA"/>
</dbReference>
<organism evidence="8 9">
    <name type="scientific">Cyclotella atomus</name>
    <dbReference type="NCBI Taxonomy" id="382360"/>
    <lineage>
        <taxon>Eukaryota</taxon>
        <taxon>Sar</taxon>
        <taxon>Stramenopiles</taxon>
        <taxon>Ochrophyta</taxon>
        <taxon>Bacillariophyta</taxon>
        <taxon>Coscinodiscophyceae</taxon>
        <taxon>Thalassiosirophycidae</taxon>
        <taxon>Stephanodiscales</taxon>
        <taxon>Stephanodiscaceae</taxon>
        <taxon>Cyclotella</taxon>
    </lineage>
</organism>
<feature type="domain" description="FAD-binding FR-type" evidence="7">
    <location>
        <begin position="417"/>
        <end position="546"/>
    </location>
</feature>
<dbReference type="PRINTS" id="PR00466">
    <property type="entry name" value="GP91PHOX"/>
</dbReference>
<comment type="subcellular location">
    <subcellularLocation>
        <location evidence="1">Membrane</location>
        <topology evidence="1">Multi-pass membrane protein</topology>
    </subcellularLocation>
</comment>
<feature type="transmembrane region" description="Helical" evidence="6">
    <location>
        <begin position="55"/>
        <end position="78"/>
    </location>
</feature>
<dbReference type="Pfam" id="PF08022">
    <property type="entry name" value="FAD_binding_8"/>
    <property type="match status" value="1"/>
</dbReference>
<dbReference type="Pfam" id="PF01794">
    <property type="entry name" value="Ferric_reduct"/>
    <property type="match status" value="1"/>
</dbReference>
<dbReference type="InterPro" id="IPR000778">
    <property type="entry name" value="Cyt_b245_heavy_chain"/>
</dbReference>